<comment type="caution">
    <text evidence="1">The sequence shown here is derived from an EMBL/GenBank/DDBJ whole genome shotgun (WGS) entry which is preliminary data.</text>
</comment>
<proteinExistence type="predicted"/>
<dbReference type="EMBL" id="BGZK01002590">
    <property type="protein sequence ID" value="GBP95153.1"/>
    <property type="molecule type" value="Genomic_DNA"/>
</dbReference>
<keyword evidence="2" id="KW-1185">Reference proteome</keyword>
<name>A0A4C2A759_EUMVA</name>
<evidence type="ECO:0000313" key="2">
    <source>
        <dbReference type="Proteomes" id="UP000299102"/>
    </source>
</evidence>
<dbReference type="AlphaFoldDB" id="A0A4C2A759"/>
<evidence type="ECO:0000313" key="1">
    <source>
        <dbReference type="EMBL" id="GBP95153.1"/>
    </source>
</evidence>
<protein>
    <submittedName>
        <fullName evidence="1">Uncharacterized protein</fullName>
    </submittedName>
</protein>
<accession>A0A4C2A759</accession>
<organism evidence="1 2">
    <name type="scientific">Eumeta variegata</name>
    <name type="common">Bagworm moth</name>
    <name type="synonym">Eumeta japonica</name>
    <dbReference type="NCBI Taxonomy" id="151549"/>
    <lineage>
        <taxon>Eukaryota</taxon>
        <taxon>Metazoa</taxon>
        <taxon>Ecdysozoa</taxon>
        <taxon>Arthropoda</taxon>
        <taxon>Hexapoda</taxon>
        <taxon>Insecta</taxon>
        <taxon>Pterygota</taxon>
        <taxon>Neoptera</taxon>
        <taxon>Endopterygota</taxon>
        <taxon>Lepidoptera</taxon>
        <taxon>Glossata</taxon>
        <taxon>Ditrysia</taxon>
        <taxon>Tineoidea</taxon>
        <taxon>Psychidae</taxon>
        <taxon>Oiketicinae</taxon>
        <taxon>Eumeta</taxon>
    </lineage>
</organism>
<dbReference type="Proteomes" id="UP000299102">
    <property type="component" value="Unassembled WGS sequence"/>
</dbReference>
<sequence>MVEEKTNGAKSWYLDKVKKKVNHKRWDDIRQSGRRNMEQCSSRQTRVEKVGGGFCRLANRSTKNKEKSYTIIRSVDHPPYKMSTISGPALPHKPVVALGSIPVIVMEGFRYSEHWRLPYSRLSSDDLHSHSVLAHPVEFCRGVDISP</sequence>
<gene>
    <name evidence="1" type="ORF">EVAR_71372_1</name>
</gene>
<reference evidence="1 2" key="1">
    <citation type="journal article" date="2019" name="Commun. Biol.">
        <title>The bagworm genome reveals a unique fibroin gene that provides high tensile strength.</title>
        <authorList>
            <person name="Kono N."/>
            <person name="Nakamura H."/>
            <person name="Ohtoshi R."/>
            <person name="Tomita M."/>
            <person name="Numata K."/>
            <person name="Arakawa K."/>
        </authorList>
    </citation>
    <scope>NUCLEOTIDE SEQUENCE [LARGE SCALE GENOMIC DNA]</scope>
</reference>